<sequence>MKKILKAPNYAIALFSIFLVTLSCDTEYSSIESSVLGEGNFNFNGNAFEIPVKAYNKNLSAQQINGLTSNLLGFFDDPIYGETTASIVTQVVPSSFATNDANMFGVNPIIESVTLTIPYFSTQTSIDTEGKPEYKIDSLFVKNNNPENIKPIRLKIYENSYFLRSFNPVDIENNSQNYFSKADASINNTDNFSEIESGSINFDEHIGQLFYDDSYTIEADAREIKSTTGGIETTSYLPPALELELADSDTSKARWQSLILDQAGLPTLSNANNFLNHFRGLYIKAQAENGDGSMVLLNLADSGASITINYSSDDGADADTDRDSGSYTLNLNGNRLNTFINNYNPAILPTTPNTDEGDETLYIKGSEGSMSVIELFNGMGDCGEDALECFKRLFRKTNENGEFIQVNEQFELKRLINEAHLVIYEDDTFITPEDPKDLNGEDYHRYDRLYIYDLENNIPILDYNTDITTDASNPLVSRTFSLGRRITDENGVSKYKLKVTDLLNNILIRDVNVTKLGLVLTNNVNINSNTALLNSTDNVTGIPSTAIITPRGTVLHGSNTTATTNEGISKKLRLEVFFTELN</sequence>
<dbReference type="RefSeq" id="WP_130936381.1">
    <property type="nucleotide sequence ID" value="NZ_BMEE01000002.1"/>
</dbReference>
<proteinExistence type="predicted"/>
<dbReference type="OrthoDB" id="1466062at2"/>
<evidence type="ECO:0000313" key="2">
    <source>
        <dbReference type="Proteomes" id="UP000292372"/>
    </source>
</evidence>
<gene>
    <name evidence="1" type="ORF">EYD46_07065</name>
</gene>
<comment type="caution">
    <text evidence="1">The sequence shown here is derived from an EMBL/GenBank/DDBJ whole genome shotgun (WGS) entry which is preliminary data.</text>
</comment>
<dbReference type="Pfam" id="PF14092">
    <property type="entry name" value="DUF4270"/>
    <property type="match status" value="1"/>
</dbReference>
<dbReference type="InterPro" id="IPR025366">
    <property type="entry name" value="DUF4270"/>
</dbReference>
<dbReference type="AlphaFoldDB" id="A0A4Q9FP18"/>
<accession>A0A4Q9FP18</accession>
<dbReference type="Proteomes" id="UP000292372">
    <property type="component" value="Unassembled WGS sequence"/>
</dbReference>
<reference evidence="1 2" key="1">
    <citation type="journal article" date="2015" name="Int. J. Syst. Evol. Microbiol.">
        <title>Hyunsoonleella pacifica sp. nov., isolated from seawater of South Pacific Gyre.</title>
        <authorList>
            <person name="Gao X."/>
            <person name="Zhang Z."/>
            <person name="Dai X."/>
            <person name="Zhang X.H."/>
        </authorList>
    </citation>
    <scope>NUCLEOTIDE SEQUENCE [LARGE SCALE GENOMIC DNA]</scope>
    <source>
        <strain evidence="1 2">SW033</strain>
    </source>
</reference>
<dbReference type="PROSITE" id="PS51257">
    <property type="entry name" value="PROKAR_LIPOPROTEIN"/>
    <property type="match status" value="1"/>
</dbReference>
<protein>
    <submittedName>
        <fullName evidence="1">DUF4270 domain-containing protein</fullName>
    </submittedName>
</protein>
<name>A0A4Q9FP18_9FLAO</name>
<evidence type="ECO:0000313" key="1">
    <source>
        <dbReference type="EMBL" id="TBN16398.1"/>
    </source>
</evidence>
<organism evidence="1 2">
    <name type="scientific">Hyunsoonleella pacifica</name>
    <dbReference type="NCBI Taxonomy" id="1080224"/>
    <lineage>
        <taxon>Bacteria</taxon>
        <taxon>Pseudomonadati</taxon>
        <taxon>Bacteroidota</taxon>
        <taxon>Flavobacteriia</taxon>
        <taxon>Flavobacteriales</taxon>
        <taxon>Flavobacteriaceae</taxon>
    </lineage>
</organism>
<dbReference type="EMBL" id="SIRS01000003">
    <property type="protein sequence ID" value="TBN16398.1"/>
    <property type="molecule type" value="Genomic_DNA"/>
</dbReference>
<keyword evidence="2" id="KW-1185">Reference proteome</keyword>